<gene>
    <name evidence="1" type="ORF">DNK49_23670</name>
</gene>
<reference evidence="1 2" key="1">
    <citation type="submission" date="2018-06" db="EMBL/GenBank/DDBJ databases">
        <title>Azoarcus communis strain SWub3 genome.</title>
        <authorList>
            <person name="Zorraquino Salvo V."/>
            <person name="Toubiana D."/>
            <person name="Blumwald E."/>
        </authorList>
    </citation>
    <scope>NUCLEOTIDE SEQUENCE [LARGE SCALE GENOMIC DNA]</scope>
    <source>
        <strain evidence="1 2">SWub3</strain>
    </source>
</reference>
<keyword evidence="2" id="KW-1185">Reference proteome</keyword>
<dbReference type="InterPro" id="IPR051698">
    <property type="entry name" value="Transposase_11-like"/>
</dbReference>
<dbReference type="PANTHER" id="PTHR30298">
    <property type="entry name" value="H REPEAT-ASSOCIATED PREDICTED TRANSPOSASE"/>
    <property type="match status" value="1"/>
</dbReference>
<organism evidence="1 2">
    <name type="scientific">Parazoarcus communis SWub3 = DSM 12120</name>
    <dbReference type="NCBI Taxonomy" id="1121029"/>
    <lineage>
        <taxon>Bacteria</taxon>
        <taxon>Pseudomonadati</taxon>
        <taxon>Pseudomonadota</taxon>
        <taxon>Betaproteobacteria</taxon>
        <taxon>Rhodocyclales</taxon>
        <taxon>Zoogloeaceae</taxon>
        <taxon>Parazoarcus</taxon>
    </lineage>
</organism>
<accession>A0A323UR00</accession>
<dbReference type="EMBL" id="QKOE01000187">
    <property type="protein sequence ID" value="PZA14110.1"/>
    <property type="molecule type" value="Genomic_DNA"/>
</dbReference>
<dbReference type="PANTHER" id="PTHR30298:SF0">
    <property type="entry name" value="PROTEIN YBFL-RELATED"/>
    <property type="match status" value="1"/>
</dbReference>
<comment type="caution">
    <text evidence="1">The sequence shown here is derived from an EMBL/GenBank/DDBJ whole genome shotgun (WGS) entry which is preliminary data.</text>
</comment>
<dbReference type="NCBIfam" id="NF033564">
    <property type="entry name" value="transpos_ISAs1"/>
    <property type="match status" value="1"/>
</dbReference>
<dbReference type="Proteomes" id="UP000248259">
    <property type="component" value="Unassembled WGS sequence"/>
</dbReference>
<evidence type="ECO:0000313" key="1">
    <source>
        <dbReference type="EMBL" id="PZA14110.1"/>
    </source>
</evidence>
<protein>
    <submittedName>
        <fullName evidence="1">ISAs1 family transposase</fullName>
    </submittedName>
</protein>
<dbReference type="InterPro" id="IPR047647">
    <property type="entry name" value="ISAs1_transpos"/>
</dbReference>
<feature type="non-terminal residue" evidence="1">
    <location>
        <position position="84"/>
    </location>
</feature>
<sequence>RPRGRAPALPAPKQFELAFRTWVGGLIPALAKDQVIAIDGKASRRTTSKAAVAPLHMVSAFAANVGVVLGQTATAEKSNEITAI</sequence>
<proteinExistence type="predicted"/>
<evidence type="ECO:0000313" key="2">
    <source>
        <dbReference type="Proteomes" id="UP000248259"/>
    </source>
</evidence>
<name>A0A323UR00_9RHOO</name>
<dbReference type="OrthoDB" id="8587058at2"/>
<feature type="non-terminal residue" evidence="1">
    <location>
        <position position="1"/>
    </location>
</feature>
<dbReference type="RefSeq" id="WP_110530441.1">
    <property type="nucleotide sequence ID" value="NZ_QKOE01000187.1"/>
</dbReference>
<dbReference type="AlphaFoldDB" id="A0A323UR00"/>